<keyword evidence="3 5" id="KW-0378">Hydrolase</keyword>
<evidence type="ECO:0000256" key="3">
    <source>
        <dbReference type="ARBA" id="ARBA00022801"/>
    </source>
</evidence>
<keyword evidence="4 5" id="KW-0326">Glycosidase</keyword>
<dbReference type="PANTHER" id="PTHR43301:SF3">
    <property type="entry name" value="ARABINAN ENDO-1,5-ALPHA-L-ARABINOSIDASE A-RELATED"/>
    <property type="match status" value="1"/>
</dbReference>
<dbReference type="AlphaFoldDB" id="A0A412Y6D0"/>
<dbReference type="GO" id="GO:0005975">
    <property type="term" value="P:carbohydrate metabolic process"/>
    <property type="evidence" value="ECO:0007669"/>
    <property type="project" value="InterPro"/>
</dbReference>
<evidence type="ECO:0000256" key="2">
    <source>
        <dbReference type="ARBA" id="ARBA00009865"/>
    </source>
</evidence>
<dbReference type="InterPro" id="IPR050727">
    <property type="entry name" value="GH43_arabinanases"/>
</dbReference>
<proteinExistence type="inferred from homology"/>
<evidence type="ECO:0000313" key="6">
    <source>
        <dbReference type="EMBL" id="RGV52943.1"/>
    </source>
</evidence>
<dbReference type="GO" id="GO:0004553">
    <property type="term" value="F:hydrolase activity, hydrolyzing O-glycosyl compounds"/>
    <property type="evidence" value="ECO:0007669"/>
    <property type="project" value="InterPro"/>
</dbReference>
<name>A0A412Y6D0_9BACE</name>
<evidence type="ECO:0000256" key="4">
    <source>
        <dbReference type="ARBA" id="ARBA00023295"/>
    </source>
</evidence>
<dbReference type="InterPro" id="IPR006710">
    <property type="entry name" value="Glyco_hydro_43"/>
</dbReference>
<evidence type="ECO:0000256" key="5">
    <source>
        <dbReference type="RuleBase" id="RU361187"/>
    </source>
</evidence>
<evidence type="ECO:0000256" key="1">
    <source>
        <dbReference type="ARBA" id="ARBA00004834"/>
    </source>
</evidence>
<evidence type="ECO:0008006" key="8">
    <source>
        <dbReference type="Google" id="ProtNLM"/>
    </source>
</evidence>
<dbReference type="Gene3D" id="2.115.10.20">
    <property type="entry name" value="Glycosyl hydrolase domain, family 43"/>
    <property type="match status" value="2"/>
</dbReference>
<dbReference type="CDD" id="cd08983">
    <property type="entry name" value="GH43_Bt3655-like"/>
    <property type="match status" value="1"/>
</dbReference>
<reference evidence="6 7" key="1">
    <citation type="submission" date="2018-08" db="EMBL/GenBank/DDBJ databases">
        <title>A genome reference for cultivated species of the human gut microbiota.</title>
        <authorList>
            <person name="Zou Y."/>
            <person name="Xue W."/>
            <person name="Luo G."/>
        </authorList>
    </citation>
    <scope>NUCLEOTIDE SEQUENCE [LARGE SCALE GENOMIC DNA]</scope>
    <source>
        <strain evidence="6 7">AF14-32</strain>
    </source>
</reference>
<protein>
    <recommendedName>
        <fullName evidence="8">Glycosyl hydrolase family 32</fullName>
    </recommendedName>
</protein>
<dbReference type="PANTHER" id="PTHR43301">
    <property type="entry name" value="ARABINAN ENDO-1,5-ALPHA-L-ARABINOSIDASE"/>
    <property type="match status" value="1"/>
</dbReference>
<comment type="similarity">
    <text evidence="2 5">Belongs to the glycosyl hydrolase 43 family.</text>
</comment>
<sequence length="319" mass="36883">MSGNNNLMNRKVFVWVMVFFLVAFSSCKQRQDNVDNPQVAYLAAYMKGDDDKHMYYALAENGFIFRVLNDKKPVLAASYDDQLLRDPMIIRDRSGIYHLVATVSWKNHPFTVWDSKDLINWENERLVDVAPEGATKTWAPEFAYDEENDIYFVHWTAELNDDWNTAAIYYATTKDFINYSKPKVLYSLDGTGILDANIIKVGDTYHLIYRNNGIWVATSAHAQGPYTNPYELTSENVEGPFAFSFYDGSGYAVVWDYFGRSSGFGLWTSPDFKDWTRITNESYPYYNDKVEFPEKIRHGSIISITQKEKEALLNTYGRK</sequence>
<organism evidence="6 7">
    <name type="scientific">Bacteroides intestinalis</name>
    <dbReference type="NCBI Taxonomy" id="329854"/>
    <lineage>
        <taxon>Bacteria</taxon>
        <taxon>Pseudomonadati</taxon>
        <taxon>Bacteroidota</taxon>
        <taxon>Bacteroidia</taxon>
        <taxon>Bacteroidales</taxon>
        <taxon>Bacteroidaceae</taxon>
        <taxon>Bacteroides</taxon>
    </lineage>
</organism>
<dbReference type="EMBL" id="QRZF01000008">
    <property type="protein sequence ID" value="RGV52943.1"/>
    <property type="molecule type" value="Genomic_DNA"/>
</dbReference>
<dbReference type="SUPFAM" id="SSF75005">
    <property type="entry name" value="Arabinanase/levansucrase/invertase"/>
    <property type="match status" value="1"/>
</dbReference>
<dbReference type="InterPro" id="IPR023296">
    <property type="entry name" value="Glyco_hydro_beta-prop_sf"/>
</dbReference>
<dbReference type="Pfam" id="PF04616">
    <property type="entry name" value="Glyco_hydro_43"/>
    <property type="match status" value="1"/>
</dbReference>
<comment type="pathway">
    <text evidence="1">Glycan metabolism; L-arabinan degradation.</text>
</comment>
<dbReference type="Proteomes" id="UP000283850">
    <property type="component" value="Unassembled WGS sequence"/>
</dbReference>
<gene>
    <name evidence="6" type="ORF">DWW10_13365</name>
</gene>
<accession>A0A412Y6D0</accession>
<evidence type="ECO:0000313" key="7">
    <source>
        <dbReference type="Proteomes" id="UP000283850"/>
    </source>
</evidence>
<comment type="caution">
    <text evidence="6">The sequence shown here is derived from an EMBL/GenBank/DDBJ whole genome shotgun (WGS) entry which is preliminary data.</text>
</comment>